<feature type="binding site" evidence="1">
    <location>
        <position position="144"/>
    </location>
    <ligand>
        <name>Mg(2+)</name>
        <dbReference type="ChEBI" id="CHEBI:18420"/>
        <label>1</label>
    </ligand>
</feature>
<feature type="binding site" evidence="1">
    <location>
        <position position="147"/>
    </location>
    <ligand>
        <name>Mg(2+)</name>
        <dbReference type="ChEBI" id="CHEBI:18420"/>
        <label>1</label>
    </ligand>
</feature>
<evidence type="ECO:0000313" key="4">
    <source>
        <dbReference type="Proteomes" id="UP000735302"/>
    </source>
</evidence>
<keyword evidence="2" id="KW-0175">Coiled coil</keyword>
<comment type="caution">
    <text evidence="3">The sequence shown here is derived from an EMBL/GenBank/DDBJ whole genome shotgun (WGS) entry which is preliminary data.</text>
</comment>
<dbReference type="EMBL" id="BLXT01003772">
    <property type="protein sequence ID" value="GFO06434.1"/>
    <property type="molecule type" value="Genomic_DNA"/>
</dbReference>
<keyword evidence="1" id="KW-0479">Metal-binding</keyword>
<dbReference type="InterPro" id="IPR050792">
    <property type="entry name" value="ADP-ribosylglycohydrolase"/>
</dbReference>
<dbReference type="GO" id="GO:0046872">
    <property type="term" value="F:metal ion binding"/>
    <property type="evidence" value="ECO:0007669"/>
    <property type="project" value="UniProtKB-KW"/>
</dbReference>
<comment type="cofactor">
    <cofactor evidence="1">
        <name>Mg(2+)</name>
        <dbReference type="ChEBI" id="CHEBI:18420"/>
    </cofactor>
    <text evidence="1">Binds 2 magnesium ions per subunit.</text>
</comment>
<keyword evidence="3" id="KW-0456">Lyase</keyword>
<accession>A0AAV4AJL7</accession>
<dbReference type="Pfam" id="PF03747">
    <property type="entry name" value="ADP_ribosyl_GH"/>
    <property type="match status" value="1"/>
</dbReference>
<evidence type="ECO:0000313" key="3">
    <source>
        <dbReference type="EMBL" id="GFO06434.1"/>
    </source>
</evidence>
<proteinExistence type="predicted"/>
<name>A0AAV4AJL7_9GAST</name>
<gene>
    <name evidence="3" type="ORF">PoB_003293900</name>
</gene>
<keyword evidence="4" id="KW-1185">Reference proteome</keyword>
<dbReference type="AlphaFoldDB" id="A0AAV4AJL7"/>
<dbReference type="SUPFAM" id="SSF101478">
    <property type="entry name" value="ADP-ribosylglycohydrolase"/>
    <property type="match status" value="1"/>
</dbReference>
<dbReference type="PANTHER" id="PTHR16222:SF40">
    <property type="entry name" value="ADP-RIBOSYLGLYCOHYDROLASE"/>
    <property type="match status" value="1"/>
</dbReference>
<dbReference type="InterPro" id="IPR036705">
    <property type="entry name" value="Ribosyl_crysJ1_sf"/>
</dbReference>
<sequence>MRTSILGLHQWQDLEAVKKNALDICKCTHYDPRCQASSVAVSVAVALMLQHTYQEKNRGNKTVRSVDVTAVIKQAYNHACQVLTTKEEKEDLWWYMNCTKLKLLQLDEPDKIGYTYKCLGAGFWAFKQKDFQRALIKVVMAGGDADTNSAVAGALLACKLGSSAIPQPWLDGLVHKDWLMGYVNRFLKLQEEMILPLEQRTASDDLDLTLLLSEDKARHLKKEEERKRQYEEKCKALEAKKAQE</sequence>
<dbReference type="GO" id="GO:0016829">
    <property type="term" value="F:lyase activity"/>
    <property type="evidence" value="ECO:0007669"/>
    <property type="project" value="UniProtKB-KW"/>
</dbReference>
<feature type="coiled-coil region" evidence="2">
    <location>
        <begin position="213"/>
        <end position="240"/>
    </location>
</feature>
<dbReference type="Proteomes" id="UP000735302">
    <property type="component" value="Unassembled WGS sequence"/>
</dbReference>
<dbReference type="Gene3D" id="1.10.4080.10">
    <property type="entry name" value="ADP-ribosylation/Crystallin J1"/>
    <property type="match status" value="1"/>
</dbReference>
<reference evidence="3 4" key="1">
    <citation type="journal article" date="2021" name="Elife">
        <title>Chloroplast acquisition without the gene transfer in kleptoplastic sea slugs, Plakobranchus ocellatus.</title>
        <authorList>
            <person name="Maeda T."/>
            <person name="Takahashi S."/>
            <person name="Yoshida T."/>
            <person name="Shimamura S."/>
            <person name="Takaki Y."/>
            <person name="Nagai Y."/>
            <person name="Toyoda A."/>
            <person name="Suzuki Y."/>
            <person name="Arimoto A."/>
            <person name="Ishii H."/>
            <person name="Satoh N."/>
            <person name="Nishiyama T."/>
            <person name="Hasebe M."/>
            <person name="Maruyama T."/>
            <person name="Minagawa J."/>
            <person name="Obokata J."/>
            <person name="Shigenobu S."/>
        </authorList>
    </citation>
    <scope>NUCLEOTIDE SEQUENCE [LARGE SCALE GENOMIC DNA]</scope>
</reference>
<evidence type="ECO:0000256" key="2">
    <source>
        <dbReference type="SAM" id="Coils"/>
    </source>
</evidence>
<protein>
    <submittedName>
        <fullName evidence="3">Adenylosuccinate lyase</fullName>
    </submittedName>
</protein>
<keyword evidence="1" id="KW-0460">Magnesium</keyword>
<dbReference type="PANTHER" id="PTHR16222">
    <property type="entry name" value="ADP-RIBOSYLGLYCOHYDROLASE"/>
    <property type="match status" value="1"/>
</dbReference>
<organism evidence="3 4">
    <name type="scientific">Plakobranchus ocellatus</name>
    <dbReference type="NCBI Taxonomy" id="259542"/>
    <lineage>
        <taxon>Eukaryota</taxon>
        <taxon>Metazoa</taxon>
        <taxon>Spiralia</taxon>
        <taxon>Lophotrochozoa</taxon>
        <taxon>Mollusca</taxon>
        <taxon>Gastropoda</taxon>
        <taxon>Heterobranchia</taxon>
        <taxon>Euthyneura</taxon>
        <taxon>Panpulmonata</taxon>
        <taxon>Sacoglossa</taxon>
        <taxon>Placobranchoidea</taxon>
        <taxon>Plakobranchidae</taxon>
        <taxon>Plakobranchus</taxon>
    </lineage>
</organism>
<feature type="binding site" evidence="1">
    <location>
        <position position="146"/>
    </location>
    <ligand>
        <name>Mg(2+)</name>
        <dbReference type="ChEBI" id="CHEBI:18420"/>
        <label>1</label>
    </ligand>
</feature>
<evidence type="ECO:0000256" key="1">
    <source>
        <dbReference type="PIRSR" id="PIRSR605502-1"/>
    </source>
</evidence>
<dbReference type="InterPro" id="IPR005502">
    <property type="entry name" value="Ribosyl_crysJ1"/>
</dbReference>